<name>A0A9W9YTM9_9CNID</name>
<feature type="compositionally biased region" description="Gly residues" evidence="1">
    <location>
        <begin position="49"/>
        <end position="59"/>
    </location>
</feature>
<dbReference type="AlphaFoldDB" id="A0A9W9YTM9"/>
<dbReference type="Proteomes" id="UP001163046">
    <property type="component" value="Unassembled WGS sequence"/>
</dbReference>
<proteinExistence type="predicted"/>
<feature type="non-terminal residue" evidence="2">
    <location>
        <position position="59"/>
    </location>
</feature>
<dbReference type="EMBL" id="MU827156">
    <property type="protein sequence ID" value="KAJ7369247.1"/>
    <property type="molecule type" value="Genomic_DNA"/>
</dbReference>
<accession>A0A9W9YTM9</accession>
<organism evidence="2 3">
    <name type="scientific">Desmophyllum pertusum</name>
    <dbReference type="NCBI Taxonomy" id="174260"/>
    <lineage>
        <taxon>Eukaryota</taxon>
        <taxon>Metazoa</taxon>
        <taxon>Cnidaria</taxon>
        <taxon>Anthozoa</taxon>
        <taxon>Hexacorallia</taxon>
        <taxon>Scleractinia</taxon>
        <taxon>Caryophylliina</taxon>
        <taxon>Caryophylliidae</taxon>
        <taxon>Desmophyllum</taxon>
    </lineage>
</organism>
<gene>
    <name evidence="2" type="primary">dyf-11_2</name>
    <name evidence="2" type="ORF">OS493_040282</name>
</gene>
<keyword evidence="3" id="KW-1185">Reference proteome</keyword>
<protein>
    <submittedName>
        <fullName evidence="2">Intraciliary transport</fullName>
    </submittedName>
</protein>
<evidence type="ECO:0000313" key="2">
    <source>
        <dbReference type="EMBL" id="KAJ7369247.1"/>
    </source>
</evidence>
<reference evidence="2" key="1">
    <citation type="submission" date="2023-01" db="EMBL/GenBank/DDBJ databases">
        <title>Genome assembly of the deep-sea coral Lophelia pertusa.</title>
        <authorList>
            <person name="Herrera S."/>
            <person name="Cordes E."/>
        </authorList>
    </citation>
    <scope>NUCLEOTIDE SEQUENCE</scope>
    <source>
        <strain evidence="2">USNM1676648</strain>
        <tissue evidence="2">Polyp</tissue>
    </source>
</reference>
<evidence type="ECO:0000256" key="1">
    <source>
        <dbReference type="SAM" id="MobiDB-lite"/>
    </source>
</evidence>
<feature type="region of interest" description="Disordered" evidence="1">
    <location>
        <begin position="18"/>
        <end position="59"/>
    </location>
</feature>
<evidence type="ECO:0000313" key="3">
    <source>
        <dbReference type="Proteomes" id="UP001163046"/>
    </source>
</evidence>
<comment type="caution">
    <text evidence="2">The sequence shown here is derived from an EMBL/GenBank/DDBJ whole genome shotgun (WGS) entry which is preliminary data.</text>
</comment>
<sequence>QPPRKDDDVDGLDAGAAVIDGELENGEVPLNRIPRPSSAKGQRRRPSGEGEGMLGCGNV</sequence>